<feature type="domain" description="4Fe-4S ferredoxin-type" evidence="4">
    <location>
        <begin position="1"/>
        <end position="30"/>
    </location>
</feature>
<dbReference type="InterPro" id="IPR017900">
    <property type="entry name" value="4Fe4S_Fe_S_CS"/>
</dbReference>
<comment type="caution">
    <text evidence="5">The sequence shown here is derived from an EMBL/GenBank/DDBJ whole genome shotgun (WGS) entry which is preliminary data.</text>
</comment>
<dbReference type="GO" id="GO:0046872">
    <property type="term" value="F:metal ion binding"/>
    <property type="evidence" value="ECO:0007669"/>
    <property type="project" value="UniProtKB-KW"/>
</dbReference>
<evidence type="ECO:0000256" key="2">
    <source>
        <dbReference type="ARBA" id="ARBA00023004"/>
    </source>
</evidence>
<reference evidence="5 6" key="1">
    <citation type="journal article" date="2014" name="Int. J. Syst. Evol. Microbiol.">
        <title>Complete genome sequence of Corynebacterium casei LMG S-19264T (=DSM 44701T), isolated from a smear-ripened cheese.</title>
        <authorList>
            <consortium name="US DOE Joint Genome Institute (JGI-PGF)"/>
            <person name="Walter F."/>
            <person name="Albersmeier A."/>
            <person name="Kalinowski J."/>
            <person name="Ruckert C."/>
        </authorList>
    </citation>
    <scope>NUCLEOTIDE SEQUENCE [LARGE SCALE GENOMIC DNA]</scope>
    <source>
        <strain evidence="5 6">CGMCC 1.15286</strain>
    </source>
</reference>
<dbReference type="InterPro" id="IPR017896">
    <property type="entry name" value="4Fe4S_Fe-S-bd"/>
</dbReference>
<evidence type="ECO:0000256" key="1">
    <source>
        <dbReference type="ARBA" id="ARBA00022723"/>
    </source>
</evidence>
<sequence length="114" mass="12578">MIEIVSETRCISCNQCVKVCPTNVFDRSESGLPIIARQDDCQTCFMCELYCPTDALFVSPHDRPAATLDEEELAGIGLLGGYREQVGWGKGRSPGAARDATYLMFKEMQKKAGH</sequence>
<keyword evidence="1" id="KW-0479">Metal-binding</keyword>
<dbReference type="EMBL" id="BMHY01000005">
    <property type="protein sequence ID" value="GGG74071.1"/>
    <property type="molecule type" value="Genomic_DNA"/>
</dbReference>
<keyword evidence="6" id="KW-1185">Reference proteome</keyword>
<accession>A0A917HC25</accession>
<dbReference type="PROSITE" id="PS51379">
    <property type="entry name" value="4FE4S_FER_2"/>
    <property type="match status" value="2"/>
</dbReference>
<keyword evidence="2" id="KW-0408">Iron</keyword>
<feature type="domain" description="4Fe-4S ferredoxin-type" evidence="4">
    <location>
        <begin position="31"/>
        <end position="61"/>
    </location>
</feature>
<organism evidence="5 6">
    <name type="scientific">Paenibacillus radicis</name>
    <name type="common">ex Gao et al. 2016</name>
    <dbReference type="NCBI Taxonomy" id="1737354"/>
    <lineage>
        <taxon>Bacteria</taxon>
        <taxon>Bacillati</taxon>
        <taxon>Bacillota</taxon>
        <taxon>Bacilli</taxon>
        <taxon>Bacillales</taxon>
        <taxon>Paenibacillaceae</taxon>
        <taxon>Paenibacillus</taxon>
    </lineage>
</organism>
<dbReference type="PANTHER" id="PTHR43122">
    <property type="entry name" value="FERREDOXIN SUBUNIT OF PYRUVATE:FLAVODOXIN OXIDOREDUCTASE-RELATED"/>
    <property type="match status" value="1"/>
</dbReference>
<evidence type="ECO:0000259" key="4">
    <source>
        <dbReference type="PROSITE" id="PS51379"/>
    </source>
</evidence>
<dbReference type="Proteomes" id="UP000600247">
    <property type="component" value="Unassembled WGS sequence"/>
</dbReference>
<gene>
    <name evidence="5" type="ORF">GCM10010918_32710</name>
</gene>
<evidence type="ECO:0000256" key="3">
    <source>
        <dbReference type="ARBA" id="ARBA00023014"/>
    </source>
</evidence>
<dbReference type="AlphaFoldDB" id="A0A917HC25"/>
<evidence type="ECO:0000313" key="5">
    <source>
        <dbReference type="EMBL" id="GGG74071.1"/>
    </source>
</evidence>
<keyword evidence="3" id="KW-0411">Iron-sulfur</keyword>
<evidence type="ECO:0000313" key="6">
    <source>
        <dbReference type="Proteomes" id="UP000600247"/>
    </source>
</evidence>
<dbReference type="PANTHER" id="PTHR43122:SF1">
    <property type="entry name" value="IRON-SULFUR-BINDING PROTEIN"/>
    <property type="match status" value="1"/>
</dbReference>
<dbReference type="RefSeq" id="WP_188890237.1">
    <property type="nucleotide sequence ID" value="NZ_BMHY01000005.1"/>
</dbReference>
<dbReference type="SUPFAM" id="SSF54862">
    <property type="entry name" value="4Fe-4S ferredoxins"/>
    <property type="match status" value="1"/>
</dbReference>
<proteinExistence type="predicted"/>
<dbReference type="Gene3D" id="3.30.70.20">
    <property type="match status" value="1"/>
</dbReference>
<name>A0A917HC25_9BACL</name>
<dbReference type="Pfam" id="PF13187">
    <property type="entry name" value="Fer4_9"/>
    <property type="match status" value="1"/>
</dbReference>
<dbReference type="GO" id="GO:0051536">
    <property type="term" value="F:iron-sulfur cluster binding"/>
    <property type="evidence" value="ECO:0007669"/>
    <property type="project" value="UniProtKB-KW"/>
</dbReference>
<protein>
    <submittedName>
        <fullName evidence="5">Ferredoxin</fullName>
    </submittedName>
</protein>
<dbReference type="PROSITE" id="PS00198">
    <property type="entry name" value="4FE4S_FER_1"/>
    <property type="match status" value="2"/>
</dbReference>